<dbReference type="SUPFAM" id="SSF46689">
    <property type="entry name" value="Homeodomain-like"/>
    <property type="match status" value="1"/>
</dbReference>
<dbReference type="InterPro" id="IPR009057">
    <property type="entry name" value="Homeodomain-like_sf"/>
</dbReference>
<comment type="caution">
    <text evidence="4">The sequence shown here is derived from an EMBL/GenBank/DDBJ whole genome shotgun (WGS) entry which is preliminary data.</text>
</comment>
<reference evidence="4 5" key="1">
    <citation type="submission" date="2022-04" db="EMBL/GenBank/DDBJ databases">
        <title>Streptomyces sp. nov. LCR6-01 isolated from Lichen of Dirinaria sp.</title>
        <authorList>
            <person name="Kanchanasin P."/>
            <person name="Tanasupawat S."/>
            <person name="Phongsopitanun W."/>
        </authorList>
    </citation>
    <scope>NUCLEOTIDE SEQUENCE [LARGE SCALE GENOMIC DNA]</scope>
    <source>
        <strain evidence="4 5">LCR6-01</strain>
    </source>
</reference>
<feature type="domain" description="HTH tetR-type" evidence="3">
    <location>
        <begin position="17"/>
        <end position="77"/>
    </location>
</feature>
<evidence type="ECO:0000256" key="2">
    <source>
        <dbReference type="PROSITE-ProRule" id="PRU00335"/>
    </source>
</evidence>
<name>A0ABT0I8N3_9ACTN</name>
<dbReference type="Gene3D" id="1.10.357.10">
    <property type="entry name" value="Tetracycline Repressor, domain 2"/>
    <property type="match status" value="1"/>
</dbReference>
<keyword evidence="1 2" id="KW-0238">DNA-binding</keyword>
<organism evidence="4 5">
    <name type="scientific">Streptomyces lichenis</name>
    <dbReference type="NCBI Taxonomy" id="2306967"/>
    <lineage>
        <taxon>Bacteria</taxon>
        <taxon>Bacillati</taxon>
        <taxon>Actinomycetota</taxon>
        <taxon>Actinomycetes</taxon>
        <taxon>Kitasatosporales</taxon>
        <taxon>Streptomycetaceae</taxon>
        <taxon>Streptomyces</taxon>
    </lineage>
</organism>
<dbReference type="PRINTS" id="PR00455">
    <property type="entry name" value="HTHTETR"/>
</dbReference>
<dbReference type="PROSITE" id="PS50977">
    <property type="entry name" value="HTH_TETR_2"/>
    <property type="match status" value="1"/>
</dbReference>
<keyword evidence="5" id="KW-1185">Reference proteome</keyword>
<dbReference type="InterPro" id="IPR050109">
    <property type="entry name" value="HTH-type_TetR-like_transc_reg"/>
</dbReference>
<dbReference type="PANTHER" id="PTHR30055">
    <property type="entry name" value="HTH-TYPE TRANSCRIPTIONAL REGULATOR RUTR"/>
    <property type="match status" value="1"/>
</dbReference>
<dbReference type="PANTHER" id="PTHR30055:SF146">
    <property type="entry name" value="HTH-TYPE TRANSCRIPTIONAL DUAL REGULATOR CECR"/>
    <property type="match status" value="1"/>
</dbReference>
<dbReference type="Pfam" id="PF00440">
    <property type="entry name" value="TetR_N"/>
    <property type="match status" value="1"/>
</dbReference>
<protein>
    <submittedName>
        <fullName evidence="4">TetR/AcrR family transcriptional regulator</fullName>
    </submittedName>
</protein>
<evidence type="ECO:0000313" key="5">
    <source>
        <dbReference type="Proteomes" id="UP001522868"/>
    </source>
</evidence>
<dbReference type="Proteomes" id="UP001522868">
    <property type="component" value="Unassembled WGS sequence"/>
</dbReference>
<dbReference type="InterPro" id="IPR001647">
    <property type="entry name" value="HTH_TetR"/>
</dbReference>
<gene>
    <name evidence="4" type="ORF">M1O15_09745</name>
</gene>
<accession>A0ABT0I8N3</accession>
<dbReference type="RefSeq" id="WP_248632903.1">
    <property type="nucleotide sequence ID" value="NZ_JALPTH010000007.1"/>
</dbReference>
<dbReference type="EMBL" id="JALPTH010000007">
    <property type="protein sequence ID" value="MCK8677671.1"/>
    <property type="molecule type" value="Genomic_DNA"/>
</dbReference>
<evidence type="ECO:0000259" key="3">
    <source>
        <dbReference type="PROSITE" id="PS50977"/>
    </source>
</evidence>
<evidence type="ECO:0000313" key="4">
    <source>
        <dbReference type="EMBL" id="MCK8677671.1"/>
    </source>
</evidence>
<feature type="DNA-binding region" description="H-T-H motif" evidence="2">
    <location>
        <begin position="40"/>
        <end position="59"/>
    </location>
</feature>
<evidence type="ECO:0000256" key="1">
    <source>
        <dbReference type="ARBA" id="ARBA00023125"/>
    </source>
</evidence>
<proteinExistence type="predicted"/>
<sequence length="196" mass="21074">MTDGHKAAAVPPPGVGRGRRTAILDAAAAVLLRHGFRKASVDEVARRAEISRQGLYQHFPTKDALFTATIDHLLETSTASTRTALAEPGVALEDRILKAFAAMAGETLASRLDEVLETAERLTGRTAADLERQIIAEFAGALERTEASSPWRRNGDSAESAATVLYATSAGLKRIASSVPDYLDRMRQAIRFVCTP</sequence>